<evidence type="ECO:0000313" key="2">
    <source>
        <dbReference type="Proteomes" id="UP001139028"/>
    </source>
</evidence>
<comment type="caution">
    <text evidence="1">The sequence shown here is derived from an EMBL/GenBank/DDBJ whole genome shotgun (WGS) entry which is preliminary data.</text>
</comment>
<name>A0A9X2EL53_9GAMM</name>
<accession>A0A9X2EL53</accession>
<reference evidence="1" key="1">
    <citation type="journal article" date="2022" name="Arch. Microbiol.">
        <title>Microbulbifer okhotskensis sp. nov., isolated from a deep bottom sediment of the Okhotsk Sea.</title>
        <authorList>
            <person name="Romanenko L."/>
            <person name="Kurilenko V."/>
            <person name="Otstavnykh N."/>
            <person name="Velansky P."/>
            <person name="Isaeva M."/>
            <person name="Mikhailov V."/>
        </authorList>
    </citation>
    <scope>NUCLEOTIDE SEQUENCE</scope>
    <source>
        <strain evidence="1">OS29</strain>
    </source>
</reference>
<proteinExistence type="predicted"/>
<dbReference type="RefSeq" id="WP_252465760.1">
    <property type="nucleotide sequence ID" value="NZ_JALBWM010000023.1"/>
</dbReference>
<dbReference type="Proteomes" id="UP001139028">
    <property type="component" value="Unassembled WGS sequence"/>
</dbReference>
<gene>
    <name evidence="1" type="ORF">MO867_07755</name>
</gene>
<keyword evidence="2" id="KW-1185">Reference proteome</keyword>
<dbReference type="EMBL" id="JALBWM010000023">
    <property type="protein sequence ID" value="MCO1334237.1"/>
    <property type="molecule type" value="Genomic_DNA"/>
</dbReference>
<organism evidence="1 2">
    <name type="scientific">Microbulbifer okhotskensis</name>
    <dbReference type="NCBI Taxonomy" id="2926617"/>
    <lineage>
        <taxon>Bacteria</taxon>
        <taxon>Pseudomonadati</taxon>
        <taxon>Pseudomonadota</taxon>
        <taxon>Gammaproteobacteria</taxon>
        <taxon>Cellvibrionales</taxon>
        <taxon>Microbulbiferaceae</taxon>
        <taxon>Microbulbifer</taxon>
    </lineage>
</organism>
<dbReference type="AlphaFoldDB" id="A0A9X2EL53"/>
<evidence type="ECO:0000313" key="1">
    <source>
        <dbReference type="EMBL" id="MCO1334237.1"/>
    </source>
</evidence>
<protein>
    <submittedName>
        <fullName evidence="1">Uncharacterized protein</fullName>
    </submittedName>
</protein>
<sequence length="78" mass="8492">MRRSDADVKNIVNSSCAFIGKLRKLITTVAAVRHLKAATENIFLLAISGALGMFLCFCRTNKIFQNGTILSATKECAN</sequence>